<keyword evidence="4" id="KW-1185">Reference proteome</keyword>
<feature type="compositionally biased region" description="Low complexity" evidence="1">
    <location>
        <begin position="316"/>
        <end position="325"/>
    </location>
</feature>
<gene>
    <name evidence="3" type="ORF">AAP_02473</name>
</gene>
<dbReference type="AlphaFoldDB" id="A0A167ZRN3"/>
<dbReference type="SUPFAM" id="SSF81383">
    <property type="entry name" value="F-box domain"/>
    <property type="match status" value="1"/>
</dbReference>
<dbReference type="InterPro" id="IPR036322">
    <property type="entry name" value="WD40_repeat_dom_sf"/>
</dbReference>
<dbReference type="PANTHER" id="PTHR13252">
    <property type="entry name" value="F-BOX ONLY PROTEIN 28"/>
    <property type="match status" value="1"/>
</dbReference>
<proteinExistence type="predicted"/>
<dbReference type="PANTHER" id="PTHR13252:SF9">
    <property type="entry name" value="F-BOX ONLY PROTEIN 28"/>
    <property type="match status" value="1"/>
</dbReference>
<dbReference type="PROSITE" id="PS50181">
    <property type="entry name" value="FBOX"/>
    <property type="match status" value="1"/>
</dbReference>
<evidence type="ECO:0000256" key="1">
    <source>
        <dbReference type="SAM" id="MobiDB-lite"/>
    </source>
</evidence>
<accession>A0A167ZRN3</accession>
<dbReference type="Proteomes" id="UP000242877">
    <property type="component" value="Unassembled WGS sequence"/>
</dbReference>
<evidence type="ECO:0000313" key="3">
    <source>
        <dbReference type="EMBL" id="KZZ93007.1"/>
    </source>
</evidence>
<feature type="region of interest" description="Disordered" evidence="1">
    <location>
        <begin position="507"/>
        <end position="554"/>
    </location>
</feature>
<name>A0A167ZRN3_9EURO</name>
<organism evidence="3 4">
    <name type="scientific">Ascosphaera apis ARSEF 7405</name>
    <dbReference type="NCBI Taxonomy" id="392613"/>
    <lineage>
        <taxon>Eukaryota</taxon>
        <taxon>Fungi</taxon>
        <taxon>Dikarya</taxon>
        <taxon>Ascomycota</taxon>
        <taxon>Pezizomycotina</taxon>
        <taxon>Eurotiomycetes</taxon>
        <taxon>Eurotiomycetidae</taxon>
        <taxon>Onygenales</taxon>
        <taxon>Ascosphaeraceae</taxon>
        <taxon>Ascosphaera</taxon>
    </lineage>
</organism>
<protein>
    <submittedName>
        <fullName evidence="3">F-box domain, cyclin-like protein</fullName>
    </submittedName>
</protein>
<sequence length="665" mass="73586">MDRLPTELLSKVVECTSSSSKNTTPNEQARIQQVSRTFRAVCRDNILWRTNCYAALPHGAFLSSLPSRRHINQYPSATTPQPNAFATVASLAAAFRDSRQDLNSVAYYDSQPQRSARYLAAQWDPSYENETVDWYNEYVMRNAPISVEWLSTSQKGQRSAFFNEGPAIKGMALLKDRSSNAADKIVSPLENGSICVWDLNRSRVTARRGCRGKVAGMSRPGLLSSETVRRADNSPLKTPINRFVDAGDLVSVDSRTGRAYIAVGDVLNEVDIETMTVISRQPFLTLIFALSQETDYPCPLSVATISELSIHDPRQSRSTSGSQSSVLDGSDDSAKLQLSLSSIYTGLYHPGPLSVLHLPSPNVNSIALAGRFPSVLLYDRRNISHVQKTSFSGASLCGLAAIPAAIKLPFSSRAREPYHDSHTLIACGTYKGRGSLEFFALPQAQDDNSHSMPEISISRDSVYTNRHTASRTKILSVATHGTTLVFSDAEGFIKWVERDGRTEVRRLDLKQISETPQRRKQRQQRTTSQRQGPFLGAEGGTASSSLPPDLQGLGNRANATQLIHDPYDSETESYGSGFDAARKVLPVGTDNVADNEVLVWTGEHVGRIRFVPGQDDDASEEESEEVPESELKQNEYAEMMRRSYKRYRSDISFMQRLRHGLATDD</sequence>
<dbReference type="InterPro" id="IPR036047">
    <property type="entry name" value="F-box-like_dom_sf"/>
</dbReference>
<dbReference type="InterPro" id="IPR039719">
    <property type="entry name" value="FBXO28"/>
</dbReference>
<feature type="region of interest" description="Disordered" evidence="1">
    <location>
        <begin position="311"/>
        <end position="330"/>
    </location>
</feature>
<evidence type="ECO:0000313" key="4">
    <source>
        <dbReference type="Proteomes" id="UP000242877"/>
    </source>
</evidence>
<dbReference type="OrthoDB" id="539158at2759"/>
<comment type="caution">
    <text evidence="3">The sequence shown here is derived from an EMBL/GenBank/DDBJ whole genome shotgun (WGS) entry which is preliminary data.</text>
</comment>
<feature type="domain" description="F-box" evidence="2">
    <location>
        <begin position="1"/>
        <end position="51"/>
    </location>
</feature>
<dbReference type="InterPro" id="IPR001810">
    <property type="entry name" value="F-box_dom"/>
</dbReference>
<dbReference type="SUPFAM" id="SSF50978">
    <property type="entry name" value="WD40 repeat-like"/>
    <property type="match status" value="1"/>
</dbReference>
<evidence type="ECO:0000259" key="2">
    <source>
        <dbReference type="PROSITE" id="PS50181"/>
    </source>
</evidence>
<dbReference type="VEuPathDB" id="FungiDB:AAP_02473"/>
<reference evidence="3 4" key="1">
    <citation type="journal article" date="2016" name="Genome Biol. Evol.">
        <title>Divergent and convergent evolution of fungal pathogenicity.</title>
        <authorList>
            <person name="Shang Y."/>
            <person name="Xiao G."/>
            <person name="Zheng P."/>
            <person name="Cen K."/>
            <person name="Zhan S."/>
            <person name="Wang C."/>
        </authorList>
    </citation>
    <scope>NUCLEOTIDE SEQUENCE [LARGE SCALE GENOMIC DNA]</scope>
    <source>
        <strain evidence="3 4">ARSEF 7405</strain>
    </source>
</reference>
<dbReference type="GO" id="GO:0000209">
    <property type="term" value="P:protein polyubiquitination"/>
    <property type="evidence" value="ECO:0007669"/>
    <property type="project" value="TreeGrafter"/>
</dbReference>
<dbReference type="Gene3D" id="1.20.1280.50">
    <property type="match status" value="1"/>
</dbReference>
<dbReference type="Pfam" id="PF12937">
    <property type="entry name" value="F-box-like"/>
    <property type="match status" value="1"/>
</dbReference>
<dbReference type="EMBL" id="AZGZ01000009">
    <property type="protein sequence ID" value="KZZ93007.1"/>
    <property type="molecule type" value="Genomic_DNA"/>
</dbReference>